<dbReference type="Gene3D" id="3.40.50.1000">
    <property type="entry name" value="HAD superfamily/HAD-like"/>
    <property type="match status" value="1"/>
</dbReference>
<organism evidence="1 2">
    <name type="scientific">Paeniglutamicibacter psychrophenolicus</name>
    <dbReference type="NCBI Taxonomy" id="257454"/>
    <lineage>
        <taxon>Bacteria</taxon>
        <taxon>Bacillati</taxon>
        <taxon>Actinomycetota</taxon>
        <taxon>Actinomycetes</taxon>
        <taxon>Micrococcales</taxon>
        <taxon>Micrococcaceae</taxon>
        <taxon>Paeniglutamicibacter</taxon>
    </lineage>
</organism>
<dbReference type="SFLD" id="SFLDS00003">
    <property type="entry name" value="Haloacid_Dehalogenase"/>
    <property type="match status" value="1"/>
</dbReference>
<keyword evidence="1" id="KW-0378">Hydrolase</keyword>
<dbReference type="Gene3D" id="1.10.150.240">
    <property type="entry name" value="Putative phosphatase, domain 2"/>
    <property type="match status" value="1"/>
</dbReference>
<dbReference type="EC" id="3.1.3.18" evidence="1"/>
<dbReference type="PANTHER" id="PTHR43434">
    <property type="entry name" value="PHOSPHOGLYCOLATE PHOSPHATASE"/>
    <property type="match status" value="1"/>
</dbReference>
<dbReference type="InterPro" id="IPR041492">
    <property type="entry name" value="HAD_2"/>
</dbReference>
<dbReference type="PANTHER" id="PTHR43434:SF20">
    <property type="entry name" value="5'-NUCLEOTIDASE"/>
    <property type="match status" value="1"/>
</dbReference>
<dbReference type="Pfam" id="PF13419">
    <property type="entry name" value="HAD_2"/>
    <property type="match status" value="1"/>
</dbReference>
<dbReference type="InterPro" id="IPR023198">
    <property type="entry name" value="PGP-like_dom2"/>
</dbReference>
<protein>
    <submittedName>
        <fullName evidence="1">Phosphoglycolate phosphatase</fullName>
        <ecNumber evidence="1">3.1.3.18</ecNumber>
    </submittedName>
</protein>
<evidence type="ECO:0000313" key="1">
    <source>
        <dbReference type="EMBL" id="MBP2375107.1"/>
    </source>
</evidence>
<dbReference type="InterPro" id="IPR050155">
    <property type="entry name" value="HAD-like_hydrolase_sf"/>
</dbReference>
<dbReference type="InterPro" id="IPR036412">
    <property type="entry name" value="HAD-like_sf"/>
</dbReference>
<dbReference type="SFLD" id="SFLDG01129">
    <property type="entry name" value="C1.5:_HAD__Beta-PGM__Phosphata"/>
    <property type="match status" value="1"/>
</dbReference>
<dbReference type="InterPro" id="IPR023214">
    <property type="entry name" value="HAD_sf"/>
</dbReference>
<name>A0ABS4WFY7_9MICC</name>
<comment type="caution">
    <text evidence="1">The sequence shown here is derived from an EMBL/GenBank/DDBJ whole genome shotgun (WGS) entry which is preliminary data.</text>
</comment>
<dbReference type="EMBL" id="JAGIOE010000001">
    <property type="protein sequence ID" value="MBP2375107.1"/>
    <property type="molecule type" value="Genomic_DNA"/>
</dbReference>
<reference evidence="1 2" key="1">
    <citation type="submission" date="2021-03" db="EMBL/GenBank/DDBJ databases">
        <title>Sequencing the genomes of 1000 actinobacteria strains.</title>
        <authorList>
            <person name="Klenk H.-P."/>
        </authorList>
    </citation>
    <scope>NUCLEOTIDE SEQUENCE [LARGE SCALE GENOMIC DNA]</scope>
    <source>
        <strain evidence="1 2">DSM 15454</strain>
    </source>
</reference>
<evidence type="ECO:0000313" key="2">
    <source>
        <dbReference type="Proteomes" id="UP000766570"/>
    </source>
</evidence>
<dbReference type="Proteomes" id="UP000766570">
    <property type="component" value="Unassembled WGS sequence"/>
</dbReference>
<dbReference type="SUPFAM" id="SSF56784">
    <property type="entry name" value="HAD-like"/>
    <property type="match status" value="1"/>
</dbReference>
<accession>A0ABS4WFY7</accession>
<sequence>MMIAPSAVLLDLDGTLVDPAGAITSGIRFALTQAQIPDPGEEKLMSLIGPPLTLGLATIDGVDPSIIGSLISTYRAQYAETGMAASRPYPGVPELLAALRASGATVLVATAKPTHIARALLEVQGITPLLDGIFGNDDEGDGTSSSKTHILAAAIAEHDLDPAQCVMVGDRRYDIEAAHENDVASIGAGWGFAEAGELEAAGAGAHAADLAELAGLLLGNAAEETLRESLLAANPTGAGA</sequence>
<keyword evidence="2" id="KW-1185">Reference proteome</keyword>
<dbReference type="GO" id="GO:0008967">
    <property type="term" value="F:phosphoglycolate phosphatase activity"/>
    <property type="evidence" value="ECO:0007669"/>
    <property type="project" value="UniProtKB-EC"/>
</dbReference>
<gene>
    <name evidence="1" type="ORF">JOF46_003019</name>
</gene>
<proteinExistence type="predicted"/>